<keyword evidence="4" id="KW-1185">Reference proteome</keyword>
<name>A0A1I5NYW8_9PSEU</name>
<evidence type="ECO:0000313" key="4">
    <source>
        <dbReference type="Proteomes" id="UP000470404"/>
    </source>
</evidence>
<accession>A0A1I5NYW8</accession>
<dbReference type="OrthoDB" id="5188793at2"/>
<sequence length="123" mass="13371">MDHQGKEFGVDLYQLEKVAKVDFPAISAEYGEAIGGCERVLAGVAQSMRRPDRFGGDALGPVYRAYLGLHDAVETLLKETKSNLDDTATALGKVAQLYAGTDQAARDELNRRARTDPELDGSR</sequence>
<dbReference type="EMBL" id="JAAGNC010000065">
    <property type="protein sequence ID" value="NEC56137.1"/>
    <property type="molecule type" value="Genomic_DNA"/>
</dbReference>
<dbReference type="Proteomes" id="UP000470404">
    <property type="component" value="Unassembled WGS sequence"/>
</dbReference>
<reference evidence="1 4" key="2">
    <citation type="submission" date="2020-01" db="EMBL/GenBank/DDBJ databases">
        <title>Insect and environment-associated Actinomycetes.</title>
        <authorList>
            <person name="Currrie C."/>
            <person name="Chevrette M."/>
            <person name="Carlson C."/>
            <person name="Stubbendieck R."/>
            <person name="Wendt-Pienkowski E."/>
        </authorList>
    </citation>
    <scope>NUCLEOTIDE SEQUENCE [LARGE SCALE GENOMIC DNA]</scope>
    <source>
        <strain evidence="1 4">SID8386</strain>
    </source>
</reference>
<evidence type="ECO:0000313" key="2">
    <source>
        <dbReference type="EMBL" id="SFP27002.1"/>
    </source>
</evidence>
<reference evidence="2 3" key="1">
    <citation type="submission" date="2016-10" db="EMBL/GenBank/DDBJ databases">
        <authorList>
            <person name="de Groot N.N."/>
        </authorList>
    </citation>
    <scope>NUCLEOTIDE SEQUENCE [LARGE SCALE GENOMIC DNA]</scope>
    <source>
        <strain evidence="2 3">DSM 44637</strain>
    </source>
</reference>
<organism evidence="2 3">
    <name type="scientific">Amycolatopsis rubida</name>
    <dbReference type="NCBI Taxonomy" id="112413"/>
    <lineage>
        <taxon>Bacteria</taxon>
        <taxon>Bacillati</taxon>
        <taxon>Actinomycetota</taxon>
        <taxon>Actinomycetes</taxon>
        <taxon>Pseudonocardiales</taxon>
        <taxon>Pseudonocardiaceae</taxon>
        <taxon>Amycolatopsis</taxon>
    </lineage>
</organism>
<evidence type="ECO:0000313" key="3">
    <source>
        <dbReference type="Proteomes" id="UP000199137"/>
    </source>
</evidence>
<gene>
    <name evidence="1" type="ORF">G3I59_11175</name>
    <name evidence="2" type="ORF">SAMN05421854_104578</name>
</gene>
<dbReference type="EMBL" id="FOWC01000004">
    <property type="protein sequence ID" value="SFP27002.1"/>
    <property type="molecule type" value="Genomic_DNA"/>
</dbReference>
<dbReference type="Proteomes" id="UP000199137">
    <property type="component" value="Unassembled WGS sequence"/>
</dbReference>
<dbReference type="RefSeq" id="WP_067592905.1">
    <property type="nucleotide sequence ID" value="NZ_FOWC01000004.1"/>
</dbReference>
<proteinExistence type="predicted"/>
<evidence type="ECO:0000313" key="1">
    <source>
        <dbReference type="EMBL" id="NEC56137.1"/>
    </source>
</evidence>
<protein>
    <recommendedName>
        <fullName evidence="5">Excreted virulence factor EspC, type VII ESX diderm</fullName>
    </recommendedName>
</protein>
<dbReference type="AlphaFoldDB" id="A0A1I5NYW8"/>
<evidence type="ECO:0008006" key="5">
    <source>
        <dbReference type="Google" id="ProtNLM"/>
    </source>
</evidence>
<dbReference type="STRING" id="112413.SAMN05421854_104578"/>